<organism evidence="1 2">
    <name type="scientific">Phytophthora nicotianae P1569</name>
    <dbReference type="NCBI Taxonomy" id="1317065"/>
    <lineage>
        <taxon>Eukaryota</taxon>
        <taxon>Sar</taxon>
        <taxon>Stramenopiles</taxon>
        <taxon>Oomycota</taxon>
        <taxon>Peronosporomycetes</taxon>
        <taxon>Peronosporales</taxon>
        <taxon>Peronosporaceae</taxon>
        <taxon>Phytophthora</taxon>
    </lineage>
</organism>
<protein>
    <submittedName>
        <fullName evidence="1">Uncharacterized protein</fullName>
    </submittedName>
</protein>
<name>V9EB41_PHYNI</name>
<reference evidence="1 2" key="1">
    <citation type="submission" date="2013-11" db="EMBL/GenBank/DDBJ databases">
        <title>The Genome Sequence of Phytophthora parasitica P1569.</title>
        <authorList>
            <consortium name="The Broad Institute Genomics Platform"/>
            <person name="Russ C."/>
            <person name="Tyler B."/>
            <person name="Panabieres F."/>
            <person name="Shan W."/>
            <person name="Tripathy S."/>
            <person name="Grunwald N."/>
            <person name="Machado M."/>
            <person name="Johnson C.S."/>
            <person name="Arredondo F."/>
            <person name="Hong C."/>
            <person name="Coffey M."/>
            <person name="Young S.K."/>
            <person name="Zeng Q."/>
            <person name="Gargeya S."/>
            <person name="Fitzgerald M."/>
            <person name="Abouelleil A."/>
            <person name="Alvarado L."/>
            <person name="Chapman S.B."/>
            <person name="Gainer-Dewar J."/>
            <person name="Goldberg J."/>
            <person name="Griggs A."/>
            <person name="Gujja S."/>
            <person name="Hansen M."/>
            <person name="Howarth C."/>
            <person name="Imamovic A."/>
            <person name="Ireland A."/>
            <person name="Larimer J."/>
            <person name="McCowan C."/>
            <person name="Murphy C."/>
            <person name="Pearson M."/>
            <person name="Poon T.W."/>
            <person name="Priest M."/>
            <person name="Roberts A."/>
            <person name="Saif S."/>
            <person name="Shea T."/>
            <person name="Sykes S."/>
            <person name="Wortman J."/>
            <person name="Nusbaum C."/>
            <person name="Birren B."/>
        </authorList>
    </citation>
    <scope>NUCLEOTIDE SEQUENCE [LARGE SCALE GENOMIC DNA]</scope>
    <source>
        <strain evidence="1 2">P1569</strain>
    </source>
</reference>
<keyword evidence="2" id="KW-1185">Reference proteome</keyword>
<accession>V9EB41</accession>
<evidence type="ECO:0000313" key="1">
    <source>
        <dbReference type="EMBL" id="ETI36305.1"/>
    </source>
</evidence>
<proteinExistence type="predicted"/>
<dbReference type="Proteomes" id="UP000018721">
    <property type="component" value="Unassembled WGS sequence"/>
</dbReference>
<evidence type="ECO:0000313" key="2">
    <source>
        <dbReference type="Proteomes" id="UP000018721"/>
    </source>
</evidence>
<gene>
    <name evidence="1" type="ORF">F443_17539</name>
</gene>
<dbReference type="HOGENOM" id="CLU_1368616_0_0_1"/>
<comment type="caution">
    <text evidence="1">The sequence shown here is derived from an EMBL/GenBank/DDBJ whole genome shotgun (WGS) entry which is preliminary data.</text>
</comment>
<sequence>MRRAGLLFEDTKEHETITFLFNEAPADDVGAASADVVNVVSRRVARIYDPETKRSREDLAVTAQLACVHTLLAMHVRGVHVMDSRKKLGYRGSNRRKAGCQQAGCPSSASGRVDIALKTTSCWARMWRAKRAGPRGDSSVIIYVGGGSASVGGSSVSGGNSISISGAAAAASLWSVEASLWAATVVGHSGRQWRRPASHV</sequence>
<dbReference type="EMBL" id="ANIZ01003045">
    <property type="protein sequence ID" value="ETI36305.1"/>
    <property type="molecule type" value="Genomic_DNA"/>
</dbReference>
<dbReference type="AlphaFoldDB" id="V9EB41"/>